<evidence type="ECO:0000256" key="1">
    <source>
        <dbReference type="SAM" id="Phobius"/>
    </source>
</evidence>
<evidence type="ECO:0000313" key="2">
    <source>
        <dbReference type="EMBL" id="TFZ41125.1"/>
    </source>
</evidence>
<keyword evidence="1" id="KW-1133">Transmembrane helix</keyword>
<evidence type="ECO:0000313" key="3">
    <source>
        <dbReference type="Proteomes" id="UP000298381"/>
    </source>
</evidence>
<feature type="transmembrane region" description="Helical" evidence="1">
    <location>
        <begin position="58"/>
        <end position="82"/>
    </location>
</feature>
<keyword evidence="1" id="KW-0472">Membrane</keyword>
<organism evidence="2 3">
    <name type="scientific">Soehngenia longivitae</name>
    <dbReference type="NCBI Taxonomy" id="2562294"/>
    <lineage>
        <taxon>Bacteria</taxon>
        <taxon>Bacillati</taxon>
        <taxon>Bacillota</taxon>
        <taxon>Tissierellia</taxon>
        <taxon>Tissierellales</taxon>
        <taxon>Tissierellaceae</taxon>
        <taxon>Soehngenia</taxon>
    </lineage>
</organism>
<dbReference type="Proteomes" id="UP000298381">
    <property type="component" value="Unassembled WGS sequence"/>
</dbReference>
<feature type="transmembrane region" description="Helical" evidence="1">
    <location>
        <begin position="20"/>
        <end position="42"/>
    </location>
</feature>
<dbReference type="OrthoDB" id="2943819at2"/>
<sequence>MDNSQNVYPVKDDVVTTKEWIITMLILLIPVVNIVMTFVWAFGSNTKPSKANYFKASILFWLIGIGLYLIIMFTGIFSFGILNSYI</sequence>
<name>A0A4Z0D8A3_9FIRM</name>
<dbReference type="RefSeq" id="WP_135270606.1">
    <property type="nucleotide sequence ID" value="NZ_SRIB01000003.1"/>
</dbReference>
<gene>
    <name evidence="2" type="ORF">E4100_03230</name>
</gene>
<comment type="caution">
    <text evidence="2">The sequence shown here is derived from an EMBL/GenBank/DDBJ whole genome shotgun (WGS) entry which is preliminary data.</text>
</comment>
<dbReference type="AlphaFoldDB" id="A0A4Z0D8A3"/>
<keyword evidence="1" id="KW-0812">Transmembrane</keyword>
<dbReference type="EMBL" id="SRIB01000003">
    <property type="protein sequence ID" value="TFZ41125.1"/>
    <property type="molecule type" value="Genomic_DNA"/>
</dbReference>
<proteinExistence type="predicted"/>
<protein>
    <submittedName>
        <fullName evidence="2">Uncharacterized protein</fullName>
    </submittedName>
</protein>
<accession>A0A4Z0D8A3</accession>
<keyword evidence="3" id="KW-1185">Reference proteome</keyword>
<reference evidence="2 3" key="1">
    <citation type="submission" date="2019-03" db="EMBL/GenBank/DDBJ databases">
        <title>Draft genome sequence data and analysis of a Fermenting Bacterium, Soehngenia longevitae strain 1933PT, isolated from petroleum reservoir in Azerbaijan.</title>
        <authorList>
            <person name="Grouzdev D.S."/>
            <person name="Bidzhieva S.K."/>
            <person name="Sokolova D.S."/>
            <person name="Tourova T.P."/>
            <person name="Poltaraus A.B."/>
            <person name="Nazina T.N."/>
        </authorList>
    </citation>
    <scope>NUCLEOTIDE SEQUENCE [LARGE SCALE GENOMIC DNA]</scope>
    <source>
        <strain evidence="2 3">1933P</strain>
    </source>
</reference>